<evidence type="ECO:0000256" key="4">
    <source>
        <dbReference type="SAM" id="MobiDB-lite"/>
    </source>
</evidence>
<evidence type="ECO:0000313" key="6">
    <source>
        <dbReference type="Proteomes" id="UP000007819"/>
    </source>
</evidence>
<proteinExistence type="predicted"/>
<dbReference type="InterPro" id="IPR013083">
    <property type="entry name" value="Znf_RING/FYVE/PHD"/>
</dbReference>
<dbReference type="Pfam" id="PF13920">
    <property type="entry name" value="zf-C3HC4_3"/>
    <property type="match status" value="1"/>
</dbReference>
<dbReference type="EnsemblMetazoa" id="XM_001948755.5">
    <property type="protein sequence ID" value="XP_001948790.1"/>
    <property type="gene ID" value="LOC100163302"/>
</dbReference>
<dbReference type="OMA" id="QIFISET"/>
<name>A0A8R2NMJ7_ACYPI</name>
<dbReference type="PANTHER" id="PTHR46858">
    <property type="entry name" value="OS05G0521000 PROTEIN"/>
    <property type="match status" value="1"/>
</dbReference>
<dbReference type="EnsemblMetazoa" id="XM_029487756.1">
    <property type="protein sequence ID" value="XP_029343616.1"/>
    <property type="gene ID" value="LOC100163302"/>
</dbReference>
<dbReference type="RefSeq" id="XP_001948790.1">
    <property type="nucleotide sequence ID" value="XM_001948755.4"/>
</dbReference>
<dbReference type="GO" id="GO:0016567">
    <property type="term" value="P:protein ubiquitination"/>
    <property type="evidence" value="ECO:0007669"/>
    <property type="project" value="TreeGrafter"/>
</dbReference>
<dbReference type="GO" id="GO:0061630">
    <property type="term" value="F:ubiquitin protein ligase activity"/>
    <property type="evidence" value="ECO:0007669"/>
    <property type="project" value="TreeGrafter"/>
</dbReference>
<dbReference type="GO" id="GO:0043066">
    <property type="term" value="P:negative regulation of apoptotic process"/>
    <property type="evidence" value="ECO:0007669"/>
    <property type="project" value="TreeGrafter"/>
</dbReference>
<dbReference type="GO" id="GO:0010468">
    <property type="term" value="P:regulation of gene expression"/>
    <property type="evidence" value="ECO:0007669"/>
    <property type="project" value="TreeGrafter"/>
</dbReference>
<dbReference type="GeneID" id="100163302"/>
<organism evidence="5 6">
    <name type="scientific">Acyrthosiphon pisum</name>
    <name type="common">Pea aphid</name>
    <dbReference type="NCBI Taxonomy" id="7029"/>
    <lineage>
        <taxon>Eukaryota</taxon>
        <taxon>Metazoa</taxon>
        <taxon>Ecdysozoa</taxon>
        <taxon>Arthropoda</taxon>
        <taxon>Hexapoda</taxon>
        <taxon>Insecta</taxon>
        <taxon>Pterygota</taxon>
        <taxon>Neoptera</taxon>
        <taxon>Paraneoptera</taxon>
        <taxon>Hemiptera</taxon>
        <taxon>Sternorrhyncha</taxon>
        <taxon>Aphidomorpha</taxon>
        <taxon>Aphidoidea</taxon>
        <taxon>Aphididae</taxon>
        <taxon>Macrosiphini</taxon>
        <taxon>Acyrthosiphon</taxon>
    </lineage>
</organism>
<dbReference type="OrthoDB" id="24526at2759"/>
<evidence type="ECO:0000256" key="3">
    <source>
        <dbReference type="ARBA" id="ARBA00022833"/>
    </source>
</evidence>
<dbReference type="PANTHER" id="PTHR46858:SF5">
    <property type="entry name" value="E3 UBIQUITIN-PROTEIN LIGASE APD1-RELATED"/>
    <property type="match status" value="1"/>
</dbReference>
<protein>
    <submittedName>
        <fullName evidence="5">Uncharacterized protein</fullName>
    </submittedName>
</protein>
<keyword evidence="1" id="KW-0479">Metal-binding</keyword>
<feature type="region of interest" description="Disordered" evidence="4">
    <location>
        <begin position="1"/>
        <end position="21"/>
    </location>
</feature>
<keyword evidence="6" id="KW-1185">Reference proteome</keyword>
<evidence type="ECO:0000313" key="5">
    <source>
        <dbReference type="EnsemblMetazoa" id="XP_029343616.1"/>
    </source>
</evidence>
<dbReference type="Proteomes" id="UP000007819">
    <property type="component" value="Chromosome A1"/>
</dbReference>
<dbReference type="CDD" id="cd16646">
    <property type="entry name" value="mRING-HC-C2H2C4_MDM2-like"/>
    <property type="match status" value="1"/>
</dbReference>
<dbReference type="AlphaFoldDB" id="A0A8R2NMJ7"/>
<keyword evidence="2" id="KW-0863">Zinc-finger</keyword>
<sequence>MPPQTLKRPTEDVSYSNDEDEYDTWVNKKKSRYLYTYKLKSQSPDLFQNESESIHSTQSKATIEVTDLLDFSSVTSCQSDCDCDDSSQSDCDCDDSSQSDCDSSSQSDLSECEVVTTKNIFLDTEKGYIFDTDLQIFISETNFKSQVVFEKCCQCQKPNSNHNFQYCNQCFKYRMQLFESTSNPKPKSIKRLYNMANRAEENYLPKDCQSSSTSNSQESLNSLGISGLCLSQDTSNIFENATDNCNICFLKPKNGIFNHGKTAHVYCCYTCAKHIWSRSGKCPICNLKIRYVTKAVRA</sequence>
<evidence type="ECO:0000256" key="2">
    <source>
        <dbReference type="ARBA" id="ARBA00022771"/>
    </source>
</evidence>
<dbReference type="KEGG" id="api:100163302"/>
<dbReference type="Gene3D" id="3.30.40.10">
    <property type="entry name" value="Zinc/RING finger domain, C3HC4 (zinc finger)"/>
    <property type="match status" value="1"/>
</dbReference>
<dbReference type="GO" id="GO:0008270">
    <property type="term" value="F:zinc ion binding"/>
    <property type="evidence" value="ECO:0007669"/>
    <property type="project" value="UniProtKB-KW"/>
</dbReference>
<accession>A0A8R2NMJ7</accession>
<reference evidence="6" key="1">
    <citation type="submission" date="2010-06" db="EMBL/GenBank/DDBJ databases">
        <authorList>
            <person name="Jiang H."/>
            <person name="Abraham K."/>
            <person name="Ali S."/>
            <person name="Alsbrooks S.L."/>
            <person name="Anim B.N."/>
            <person name="Anosike U.S."/>
            <person name="Attaway T."/>
            <person name="Bandaranaike D.P."/>
            <person name="Battles P.K."/>
            <person name="Bell S.N."/>
            <person name="Bell A.V."/>
            <person name="Beltran B."/>
            <person name="Bickham C."/>
            <person name="Bustamante Y."/>
            <person name="Caleb T."/>
            <person name="Canada A."/>
            <person name="Cardenas V."/>
            <person name="Carter K."/>
            <person name="Chacko J."/>
            <person name="Chandrabose M.N."/>
            <person name="Chavez D."/>
            <person name="Chavez A."/>
            <person name="Chen L."/>
            <person name="Chu H.-S."/>
            <person name="Claassen K.J."/>
            <person name="Cockrell R."/>
            <person name="Collins M."/>
            <person name="Cooper J.A."/>
            <person name="Cree A."/>
            <person name="Curry S.M."/>
            <person name="Da Y."/>
            <person name="Dao M.D."/>
            <person name="Das B."/>
            <person name="Davila M.-L."/>
            <person name="Davy-Carroll L."/>
            <person name="Denson S."/>
            <person name="Dinh H."/>
            <person name="Ebong V.E."/>
            <person name="Edwards J.R."/>
            <person name="Egan A."/>
            <person name="El-Daye J."/>
            <person name="Escobedo L."/>
            <person name="Fernandez S."/>
            <person name="Fernando P.R."/>
            <person name="Flagg N."/>
            <person name="Forbes L.D."/>
            <person name="Fowler R.G."/>
            <person name="Fu Q."/>
            <person name="Gabisi R.A."/>
            <person name="Ganer J."/>
            <person name="Garbino Pronczuk A."/>
            <person name="Garcia R.M."/>
            <person name="Garner T."/>
            <person name="Garrett T.E."/>
            <person name="Gonzalez D.A."/>
            <person name="Hamid H."/>
            <person name="Hawkins E.S."/>
            <person name="Hirani K."/>
            <person name="Hogues M.E."/>
            <person name="Hollins B."/>
            <person name="Hsiao C.-H."/>
            <person name="Jabil R."/>
            <person name="James M.L."/>
            <person name="Jhangiani S.N."/>
            <person name="Johnson B."/>
            <person name="Johnson Q."/>
            <person name="Joshi V."/>
            <person name="Kalu J.B."/>
            <person name="Kam C."/>
            <person name="Kashfia A."/>
            <person name="Keebler J."/>
            <person name="Kisamo H."/>
            <person name="Kovar C.L."/>
            <person name="Lago L.A."/>
            <person name="Lai C.-Y."/>
            <person name="Laidlaw J."/>
            <person name="Lara F."/>
            <person name="Le T.-K."/>
            <person name="Lee S.L."/>
            <person name="Legall F.H."/>
            <person name="Lemon S.J."/>
            <person name="Lewis L.R."/>
            <person name="Li B."/>
            <person name="Liu Y."/>
            <person name="Liu Y.-S."/>
            <person name="Lopez J."/>
            <person name="Lozado R.J."/>
            <person name="Lu J."/>
            <person name="Madu R.C."/>
            <person name="Maheshwari M."/>
            <person name="Maheshwari R."/>
            <person name="Malloy K."/>
            <person name="Martinez E."/>
            <person name="Mathew T."/>
            <person name="Mercado I.C."/>
            <person name="Mercado C."/>
            <person name="Meyer B."/>
            <person name="Montgomery K."/>
            <person name="Morgan M.B."/>
            <person name="Munidasa M."/>
            <person name="Nazareth L.V."/>
            <person name="Nelson J."/>
            <person name="Ng B.M."/>
            <person name="Nguyen N.B."/>
            <person name="Nguyen P.Q."/>
            <person name="Nguyen T."/>
            <person name="Obregon M."/>
            <person name="Okwuonu G.O."/>
            <person name="Onwere C.G."/>
            <person name="Orozco G."/>
            <person name="Parra A."/>
            <person name="Patel S."/>
            <person name="Patil S."/>
            <person name="Perez A."/>
            <person name="Perez Y."/>
            <person name="Pham C."/>
            <person name="Primus E.L."/>
            <person name="Pu L.-L."/>
            <person name="Puazo M."/>
            <person name="Qin X."/>
            <person name="Quiroz J.B."/>
            <person name="Reese J."/>
            <person name="Richards S."/>
            <person name="Rives C.M."/>
            <person name="Robberts R."/>
            <person name="Ruiz S.J."/>
            <person name="Ruiz M.J."/>
            <person name="Santibanez J."/>
            <person name="Schneider B.W."/>
            <person name="Sisson I."/>
            <person name="Smith M."/>
            <person name="Sodergren E."/>
            <person name="Song X.-Z."/>
            <person name="Song B.B."/>
            <person name="Summersgill H."/>
            <person name="Thelus R."/>
            <person name="Thornton R.D."/>
            <person name="Trejos Z.Y."/>
            <person name="Usmani K."/>
            <person name="Vattathil S."/>
            <person name="Villasana D."/>
            <person name="Walker D.L."/>
            <person name="Wang S."/>
            <person name="Wang K."/>
            <person name="White C.S."/>
            <person name="Williams A.C."/>
            <person name="Williamson J."/>
            <person name="Wilson K."/>
            <person name="Woghiren I.O."/>
            <person name="Woodworth J.R."/>
            <person name="Worley K.C."/>
            <person name="Wright R.A."/>
            <person name="Wu W."/>
            <person name="Young L."/>
            <person name="Zhang L."/>
            <person name="Zhang J."/>
            <person name="Zhu Y."/>
            <person name="Muzny D.M."/>
            <person name="Weinstock G."/>
            <person name="Gibbs R.A."/>
        </authorList>
    </citation>
    <scope>NUCLEOTIDE SEQUENCE [LARGE SCALE GENOMIC DNA]</scope>
    <source>
        <strain evidence="6">LSR1</strain>
    </source>
</reference>
<reference evidence="5" key="2">
    <citation type="submission" date="2022-06" db="UniProtKB">
        <authorList>
            <consortium name="EnsemblMetazoa"/>
        </authorList>
    </citation>
    <scope>IDENTIFICATION</scope>
</reference>
<keyword evidence="3" id="KW-0862">Zinc</keyword>
<evidence type="ECO:0000256" key="1">
    <source>
        <dbReference type="ARBA" id="ARBA00022723"/>
    </source>
</evidence>